<dbReference type="EMBL" id="CAKJVE010000004">
    <property type="protein sequence ID" value="CAG9710102.1"/>
    <property type="molecule type" value="Genomic_DNA"/>
</dbReference>
<proteinExistence type="predicted"/>
<gene>
    <name evidence="1" type="ORF">CNEO_44588</name>
    <name evidence="2" type="ORF">CNEONATNEC25_01076</name>
</gene>
<reference evidence="1" key="2">
    <citation type="submission" date="2021-10" db="EMBL/GenBank/DDBJ databases">
        <authorList>
            <person name="Mesa V."/>
        </authorList>
    </citation>
    <scope>NUCLEOTIDE SEQUENCE</scope>
    <source>
        <strain evidence="1">CC3_PB</strain>
    </source>
</reference>
<evidence type="ECO:0000313" key="3">
    <source>
        <dbReference type="Proteomes" id="UP000431451"/>
    </source>
</evidence>
<evidence type="ECO:0000313" key="2">
    <source>
        <dbReference type="EMBL" id="VCT83480.1"/>
    </source>
</evidence>
<dbReference type="Proteomes" id="UP000789738">
    <property type="component" value="Unassembled WGS sequence"/>
</dbReference>
<dbReference type="EMBL" id="UWJD01000001">
    <property type="protein sequence ID" value="VCT83480.1"/>
    <property type="molecule type" value="Genomic_DNA"/>
</dbReference>
<accession>A0A650LST3</accession>
<dbReference type="AlphaFoldDB" id="A0A650LST3"/>
<dbReference type="RefSeq" id="WP_157065763.1">
    <property type="nucleotide sequence ID" value="NZ_CAKJVF010000053.1"/>
</dbReference>
<name>A0A650LST3_9CLOT</name>
<dbReference type="Proteomes" id="UP000431451">
    <property type="component" value="Unassembled WGS sequence"/>
</dbReference>
<sequence length="97" mass="11420">MLIINTNNIVEFINSEAKNYLKFLNNFEKVLDEINPQLEYKFRISTDKPYIICSIKQLGLSKKITFYDMKIIMDQKNCNEKEAILQLLQSILDKNNA</sequence>
<protein>
    <submittedName>
        <fullName evidence="2">Uncharacterized protein</fullName>
    </submittedName>
</protein>
<evidence type="ECO:0000313" key="1">
    <source>
        <dbReference type="EMBL" id="CAG9710102.1"/>
    </source>
</evidence>
<reference evidence="2 3" key="1">
    <citation type="submission" date="2018-06" db="EMBL/GenBank/DDBJ databases">
        <authorList>
            <consortium name="IHU Genomes"/>
        </authorList>
    </citation>
    <scope>NUCLEOTIDE SEQUENCE [LARGE SCALE GENOMIC DNA]</scope>
    <source>
        <strain evidence="2 3">NEC25</strain>
    </source>
</reference>
<organism evidence="2 3">
    <name type="scientific">Clostridium neonatale</name>
    <dbReference type="NCBI Taxonomy" id="137838"/>
    <lineage>
        <taxon>Bacteria</taxon>
        <taxon>Bacillati</taxon>
        <taxon>Bacillota</taxon>
        <taxon>Clostridia</taxon>
        <taxon>Eubacteriales</taxon>
        <taxon>Clostridiaceae</taxon>
        <taxon>Clostridium</taxon>
    </lineage>
</organism>